<evidence type="ECO:0000256" key="6">
    <source>
        <dbReference type="ARBA" id="ARBA00045856"/>
    </source>
</evidence>
<gene>
    <name evidence="9" type="ORF">V1478_015407</name>
</gene>
<evidence type="ECO:0000313" key="10">
    <source>
        <dbReference type="Proteomes" id="UP001607302"/>
    </source>
</evidence>
<comment type="caution">
    <text evidence="9">The sequence shown here is derived from an EMBL/GenBank/DDBJ whole genome shotgun (WGS) entry which is preliminary data.</text>
</comment>
<keyword evidence="10" id="KW-1185">Reference proteome</keyword>
<feature type="signal peptide" evidence="8">
    <location>
        <begin position="1"/>
        <end position="19"/>
    </location>
</feature>
<evidence type="ECO:0000256" key="5">
    <source>
        <dbReference type="ARBA" id="ARBA00023136"/>
    </source>
</evidence>
<reference evidence="9 10" key="1">
    <citation type="journal article" date="2024" name="Ann. Entomol. Soc. Am.">
        <title>Genomic analyses of the southern and eastern yellowjacket wasps (Hymenoptera: Vespidae) reveal evolutionary signatures of social life.</title>
        <authorList>
            <person name="Catto M.A."/>
            <person name="Caine P.B."/>
            <person name="Orr S.E."/>
            <person name="Hunt B.G."/>
            <person name="Goodisman M.A.D."/>
        </authorList>
    </citation>
    <scope>NUCLEOTIDE SEQUENCE [LARGE SCALE GENOMIC DNA]</scope>
    <source>
        <strain evidence="9">233</strain>
        <tissue evidence="9">Head and thorax</tissue>
    </source>
</reference>
<dbReference type="PANTHER" id="PTHR13259">
    <property type="entry name" value="BLADDER CANCER 10 KD PROTEIN HOMOLOG"/>
    <property type="match status" value="1"/>
</dbReference>
<dbReference type="PANTHER" id="PTHR13259:SF1">
    <property type="entry name" value="BLADDER CANCER-ASSOCIATED PROTEIN"/>
    <property type="match status" value="1"/>
</dbReference>
<proteinExistence type="inferred from homology"/>
<feature type="transmembrane region" description="Helical" evidence="7">
    <location>
        <begin position="45"/>
        <end position="69"/>
    </location>
</feature>
<dbReference type="SMART" id="SM01396">
    <property type="entry name" value="BC10"/>
    <property type="match status" value="1"/>
</dbReference>
<dbReference type="Pfam" id="PF06726">
    <property type="entry name" value="BC10"/>
    <property type="match status" value="1"/>
</dbReference>
<evidence type="ECO:0000313" key="9">
    <source>
        <dbReference type="EMBL" id="KAL2715709.1"/>
    </source>
</evidence>
<keyword evidence="8" id="KW-0732">Signal</keyword>
<comment type="similarity">
    <text evidence="2">Belongs to the BLCAP family.</text>
</comment>
<keyword evidence="5 7" id="KW-0472">Membrane</keyword>
<dbReference type="AlphaFoldDB" id="A0ABD2A501"/>
<evidence type="ECO:0000256" key="3">
    <source>
        <dbReference type="ARBA" id="ARBA00022692"/>
    </source>
</evidence>
<protein>
    <submittedName>
        <fullName evidence="9">Bladder cancer-associated protein</fullName>
    </submittedName>
</protein>
<dbReference type="Proteomes" id="UP001607302">
    <property type="component" value="Unassembled WGS sequence"/>
</dbReference>
<accession>A0ABD2A501</accession>
<comment type="subcellular location">
    <subcellularLocation>
        <location evidence="1">Membrane</location>
    </subcellularLocation>
</comment>
<dbReference type="GO" id="GO:0016020">
    <property type="term" value="C:membrane"/>
    <property type="evidence" value="ECO:0007669"/>
    <property type="project" value="UniProtKB-SubCell"/>
</dbReference>
<comment type="function">
    <text evidence="6">Acts as a tumor suppressor; induces growth arrest at G(1)/S checkpoint and apoptosis via RB1-dependent and p53/TP53- and NF-kappa-B-independent mechanisms. Modulates expression of genes involved in the regulation of proliferation, cell cycle and apoptosis.</text>
</comment>
<keyword evidence="3 7" id="KW-0812">Transmembrane</keyword>
<feature type="transmembrane region" description="Helical" evidence="7">
    <location>
        <begin position="20"/>
        <end position="38"/>
    </location>
</feature>
<organism evidence="9 10">
    <name type="scientific">Vespula squamosa</name>
    <name type="common">Southern yellow jacket</name>
    <name type="synonym">Wasp</name>
    <dbReference type="NCBI Taxonomy" id="30214"/>
    <lineage>
        <taxon>Eukaryota</taxon>
        <taxon>Metazoa</taxon>
        <taxon>Ecdysozoa</taxon>
        <taxon>Arthropoda</taxon>
        <taxon>Hexapoda</taxon>
        <taxon>Insecta</taxon>
        <taxon>Pterygota</taxon>
        <taxon>Neoptera</taxon>
        <taxon>Endopterygota</taxon>
        <taxon>Hymenoptera</taxon>
        <taxon>Apocrita</taxon>
        <taxon>Aculeata</taxon>
        <taxon>Vespoidea</taxon>
        <taxon>Vespidae</taxon>
        <taxon>Vespinae</taxon>
        <taxon>Vespula</taxon>
    </lineage>
</organism>
<evidence type="ECO:0000256" key="1">
    <source>
        <dbReference type="ARBA" id="ARBA00004370"/>
    </source>
</evidence>
<evidence type="ECO:0000256" key="4">
    <source>
        <dbReference type="ARBA" id="ARBA00022989"/>
    </source>
</evidence>
<evidence type="ECO:0000256" key="2">
    <source>
        <dbReference type="ARBA" id="ARBA00007216"/>
    </source>
</evidence>
<keyword evidence="4 7" id="KW-1133">Transmembrane helix</keyword>
<evidence type="ECO:0000256" key="8">
    <source>
        <dbReference type="SAM" id="SignalP"/>
    </source>
</evidence>
<feature type="chain" id="PRO_5044834463" evidence="8">
    <location>
        <begin position="20"/>
        <end position="120"/>
    </location>
</feature>
<dbReference type="InterPro" id="IPR009598">
    <property type="entry name" value="BCALP"/>
</dbReference>
<dbReference type="EMBL" id="JAUDFV010000155">
    <property type="protein sequence ID" value="KAL2715709.1"/>
    <property type="molecule type" value="Genomic_DNA"/>
</dbReference>
<name>A0ABD2A501_VESSQ</name>
<sequence>MYCLQWLLPVLLIPKPVNPALLQTHVMFMALYLIGFFLERKPCNTCGLVFLVAIFLICYSGIGNCFLWSKNCDTVRCANDISIVLVFASVFFKNEFKKYYPEIVNLKYEHKNISYQLTAL</sequence>
<evidence type="ECO:0000256" key="7">
    <source>
        <dbReference type="SAM" id="Phobius"/>
    </source>
</evidence>